<sequence length="149" mass="16750">MPHALNMTMPLKQDAKSQEALEELKKNFAGGIQQIISDALAKSEIVHFARILIIDNKYIQILTEYDGDKRDYALFFLKELPNVFESIFGLVEGAPLWTDLQKSADLFVETSKNFDLRALGTKVDDDEAGWLFSALGNKTVEDIKKALAK</sequence>
<keyword evidence="2" id="KW-1185">Reference proteome</keyword>
<evidence type="ECO:0000313" key="1">
    <source>
        <dbReference type="EMBL" id="QBX80095.1"/>
    </source>
</evidence>
<name>A0ABX5T107_9ENTR</name>
<reference evidence="1 2" key="1">
    <citation type="submission" date="2019-03" db="EMBL/GenBank/DDBJ databases">
        <title>Complete genome sequence of Citrobacter sp. SNU WT2 isolated from diseased rainbow trout.</title>
        <authorList>
            <person name="Oh W.T."/>
            <person name="Park S.C."/>
        </authorList>
    </citation>
    <scope>NUCLEOTIDE SEQUENCE [LARGE SCALE GENOMIC DNA]</scope>
    <source>
        <strain evidence="1 2">SNU WT2</strain>
    </source>
</reference>
<protein>
    <submittedName>
        <fullName evidence="1">Uncharacterized protein</fullName>
    </submittedName>
</protein>
<evidence type="ECO:0000313" key="2">
    <source>
        <dbReference type="Proteomes" id="UP000296284"/>
    </source>
</evidence>
<dbReference type="Proteomes" id="UP000296284">
    <property type="component" value="Chromosome"/>
</dbReference>
<accession>A0ABX5T107</accession>
<proteinExistence type="predicted"/>
<dbReference type="RefSeq" id="WP_135322115.1">
    <property type="nucleotide sequence ID" value="NZ_CP038469.1"/>
</dbReference>
<dbReference type="EMBL" id="CP038469">
    <property type="protein sequence ID" value="QBX80095.1"/>
    <property type="molecule type" value="Genomic_DNA"/>
</dbReference>
<organism evidence="1 2">
    <name type="scientific">Citrobacter tructae</name>
    <dbReference type="NCBI Taxonomy" id="2562449"/>
    <lineage>
        <taxon>Bacteria</taxon>
        <taxon>Pseudomonadati</taxon>
        <taxon>Pseudomonadota</taxon>
        <taxon>Gammaproteobacteria</taxon>
        <taxon>Enterobacterales</taxon>
        <taxon>Enterobacteriaceae</taxon>
        <taxon>Citrobacter</taxon>
    </lineage>
</organism>
<gene>
    <name evidence="1" type="ORF">E4Z61_06880</name>
</gene>